<protein>
    <recommendedName>
        <fullName evidence="11">Potassium transport protein</fullName>
    </recommendedName>
</protein>
<dbReference type="EMBL" id="JASNQZ010000006">
    <property type="protein sequence ID" value="KAL0955885.1"/>
    <property type="molecule type" value="Genomic_DNA"/>
</dbReference>
<feature type="transmembrane region" description="Helical" evidence="8">
    <location>
        <begin position="525"/>
        <end position="545"/>
    </location>
</feature>
<feature type="transmembrane region" description="Helical" evidence="8">
    <location>
        <begin position="74"/>
        <end position="95"/>
    </location>
</feature>
<reference evidence="10" key="1">
    <citation type="submission" date="2024-06" db="EMBL/GenBank/DDBJ databases">
        <title>Multi-omics analyses provide insights into the biosynthesis of the anticancer antibiotic pleurotin in Hohenbuehelia grisea.</title>
        <authorList>
            <person name="Weaver J.A."/>
            <person name="Alberti F."/>
        </authorList>
    </citation>
    <scope>NUCLEOTIDE SEQUENCE [LARGE SCALE GENOMIC DNA]</scope>
    <source>
        <strain evidence="10">T-177</strain>
    </source>
</reference>
<accession>A0ABR3JL81</accession>
<keyword evidence="5" id="KW-0406">Ion transport</keyword>
<comment type="subcellular location">
    <subcellularLocation>
        <location evidence="1">Membrane</location>
        <topology evidence="1">Multi-pass membrane protein</topology>
    </subcellularLocation>
</comment>
<feature type="transmembrane region" description="Helical" evidence="8">
    <location>
        <begin position="449"/>
        <end position="473"/>
    </location>
</feature>
<sequence length="927" mass="104054">MAQIWKSLRKHLNFYRVHILVFVFTPLLASGIFYASNGNNHISYIDSLFLCVSAMTVCGLATVDLSLLTNWQQAMLFLLMCMGSPVLVSWVMVFIRKYYFAKKFEHIIAAKAEKQAEDLVVAEAEAETRPWPSRFASVFRKNSDLSAVAEDSREESKEHEHSSKNISKKLRTDMIRRVDDAPKLINPSGWISEGDRVQLKKVPTIQPETTRQLAFARTPTISGQPLSADRAPTASPARRKRFTRRLSDPGAPSRPQSLLNYPMQRFETMGVGQVATSANSNRFPRTQTIEFAPSVLRRRERGRSDRNFSRTRSHDWASSSAHNLDSDDRRSTYRSSLVPGVTLTTHGTTHTHRPVLTKHRGFGGFPMPFRIIKKIFRRLFPHAHEKLARTMTIPLTTTITTHREGRAGGGKPVSYISFEAVVGRNSAFHTLTSEQLEELGGVEYRALNALLWIVAGYHIGVQLIAYIIIAPYISTSRWRDAFVFPQLHRDLAPPWFALFQVVSAYTNTGMSLVDQSMVPFQRAYPMIVFMLILILAGNTCFMDPLQNRSTPLSHGRNSPIPSGSSSTMLHISLSIASDLVPCDCCFGSIVRSVDLLSFNQAHYFTNSLTDFFFFMILDIGNAAIDSISFGTRFLAGLLQAIAVRAAGFGIVPLSTLAPAVKFLYVIMMYISVYPIAMSVRSTNVYEQQSLGIFHDPEESDDEDDFQAEGPRVTVWSRYLAMHVRRQLAFDMWWIALAIFLVCIIERAHLEDEANFGWFNIFNVVFELVSAYGTVGLSLGLPLGNYSFSGAFRPLSKLIVCFVMIRGRHRGLPVAIDRAVMVPTEYQKQDEVDEDVLEDDLDDGDQQNATVMPQDSEFLGSTQIYGSPQPMFTSPTVLRSTVEQAGETDDDTESTRQSPQQEKSDEGSGVLLPEHQHAREKTNEITVA</sequence>
<keyword evidence="2" id="KW-0813">Transport</keyword>
<evidence type="ECO:0008006" key="11">
    <source>
        <dbReference type="Google" id="ProtNLM"/>
    </source>
</evidence>
<evidence type="ECO:0000313" key="10">
    <source>
        <dbReference type="Proteomes" id="UP001556367"/>
    </source>
</evidence>
<dbReference type="InterPro" id="IPR051143">
    <property type="entry name" value="TrkH_K-transport"/>
</dbReference>
<organism evidence="9 10">
    <name type="scientific">Hohenbuehelia grisea</name>
    <dbReference type="NCBI Taxonomy" id="104357"/>
    <lineage>
        <taxon>Eukaryota</taxon>
        <taxon>Fungi</taxon>
        <taxon>Dikarya</taxon>
        <taxon>Basidiomycota</taxon>
        <taxon>Agaricomycotina</taxon>
        <taxon>Agaricomycetes</taxon>
        <taxon>Agaricomycetidae</taxon>
        <taxon>Agaricales</taxon>
        <taxon>Pleurotineae</taxon>
        <taxon>Pleurotaceae</taxon>
        <taxon>Hohenbuehelia</taxon>
    </lineage>
</organism>
<proteinExistence type="predicted"/>
<evidence type="ECO:0000256" key="4">
    <source>
        <dbReference type="ARBA" id="ARBA00022989"/>
    </source>
</evidence>
<dbReference type="Proteomes" id="UP001556367">
    <property type="component" value="Unassembled WGS sequence"/>
</dbReference>
<feature type="compositionally biased region" description="Polar residues" evidence="7">
    <location>
        <begin position="845"/>
        <end position="882"/>
    </location>
</feature>
<keyword evidence="10" id="KW-1185">Reference proteome</keyword>
<feature type="transmembrane region" description="Helical" evidence="8">
    <location>
        <begin position="47"/>
        <end position="68"/>
    </location>
</feature>
<feature type="transmembrane region" description="Helical" evidence="8">
    <location>
        <begin position="603"/>
        <end position="624"/>
    </location>
</feature>
<gene>
    <name evidence="9" type="ORF">HGRIS_002083</name>
</gene>
<keyword evidence="4 8" id="KW-1133">Transmembrane helix</keyword>
<feature type="region of interest" description="Disordered" evidence="7">
    <location>
        <begin position="839"/>
        <end position="927"/>
    </location>
</feature>
<feature type="transmembrane region" description="Helical" evidence="8">
    <location>
        <begin position="760"/>
        <end position="782"/>
    </location>
</feature>
<evidence type="ECO:0000256" key="6">
    <source>
        <dbReference type="ARBA" id="ARBA00023136"/>
    </source>
</evidence>
<evidence type="ECO:0000256" key="2">
    <source>
        <dbReference type="ARBA" id="ARBA00022448"/>
    </source>
</evidence>
<feature type="transmembrane region" description="Helical" evidence="8">
    <location>
        <begin position="493"/>
        <end position="513"/>
    </location>
</feature>
<name>A0ABR3JL81_9AGAR</name>
<dbReference type="PANTHER" id="PTHR31064">
    <property type="entry name" value="POTASSIUM TRANSPORT PROTEIN DDB_G0292412-RELATED"/>
    <property type="match status" value="1"/>
</dbReference>
<feature type="compositionally biased region" description="Basic and acidic residues" evidence="7">
    <location>
        <begin position="913"/>
        <end position="927"/>
    </location>
</feature>
<dbReference type="PANTHER" id="PTHR31064:SF30">
    <property type="entry name" value="HIGH-AFFINITY POTASSIUM TRANSPORT PROTEIN-RELATED"/>
    <property type="match status" value="1"/>
</dbReference>
<evidence type="ECO:0000256" key="1">
    <source>
        <dbReference type="ARBA" id="ARBA00004141"/>
    </source>
</evidence>
<comment type="caution">
    <text evidence="9">The sequence shown here is derived from an EMBL/GenBank/DDBJ whole genome shotgun (WGS) entry which is preliminary data.</text>
</comment>
<feature type="transmembrane region" description="Helical" evidence="8">
    <location>
        <begin position="727"/>
        <end position="748"/>
    </location>
</feature>
<evidence type="ECO:0000256" key="7">
    <source>
        <dbReference type="SAM" id="MobiDB-lite"/>
    </source>
</evidence>
<evidence type="ECO:0000256" key="5">
    <source>
        <dbReference type="ARBA" id="ARBA00023065"/>
    </source>
</evidence>
<evidence type="ECO:0000256" key="8">
    <source>
        <dbReference type="SAM" id="Phobius"/>
    </source>
</evidence>
<dbReference type="InterPro" id="IPR003445">
    <property type="entry name" value="Cat_transpt"/>
</dbReference>
<feature type="transmembrane region" description="Helical" evidence="8">
    <location>
        <begin position="15"/>
        <end position="35"/>
    </location>
</feature>
<keyword evidence="3 8" id="KW-0812">Transmembrane</keyword>
<feature type="compositionally biased region" description="Basic and acidic residues" evidence="7">
    <location>
        <begin position="302"/>
        <end position="315"/>
    </location>
</feature>
<feature type="region of interest" description="Disordered" evidence="7">
    <location>
        <begin position="216"/>
        <end position="258"/>
    </location>
</feature>
<keyword evidence="6 8" id="KW-0472">Membrane</keyword>
<dbReference type="Pfam" id="PF02386">
    <property type="entry name" value="TrkH"/>
    <property type="match status" value="1"/>
</dbReference>
<feature type="region of interest" description="Disordered" evidence="7">
    <location>
        <begin position="277"/>
        <end position="333"/>
    </location>
</feature>
<evidence type="ECO:0000256" key="3">
    <source>
        <dbReference type="ARBA" id="ARBA00022692"/>
    </source>
</evidence>
<feature type="compositionally biased region" description="Polar residues" evidence="7">
    <location>
        <begin position="277"/>
        <end position="289"/>
    </location>
</feature>
<evidence type="ECO:0000313" key="9">
    <source>
        <dbReference type="EMBL" id="KAL0955885.1"/>
    </source>
</evidence>